<feature type="region of interest" description="Disordered" evidence="12">
    <location>
        <begin position="181"/>
        <end position="207"/>
    </location>
</feature>
<sequence>MTVATATPPPAEFSPGSRIAVLLPLPLAGAYEYRVGAEPVVAGAFVRVPLGRREAVGVVWGPGPGAVDEARLRPILGPLPAVPPLPAELRALTDWVAAYTLAPPGAVLKMAMSVPAALQPPRLPPRLRAVAPPPAGLKASPARARVLAQLEQMPPASAADLARAAGVGPLVVRGLFAARALEPLPDPPEPDPPRPDPARPGPALSPAQAAAAAELRAALGAGFSVTLLDGVTGSGKTEVYFEAVAAALAAGRQVLVLLPEIALSAQWLERFTRRFGCPPLVWHSEVGEARRRDTWRAVARGAAGVVVGARSALFLPFPALGLIVVDEEHDGAFKQEDGVCYHARDMAVVRGRLGGFPVLLASATPALETMANVQAGRYRRLALPDRHAGAALPRIVAVDLRRAPPPRGRWLGPDLEAALAETLAAGEQAMLYLNRRGYAPLTLCKKCGFRLRCPHCSAWLVEHRRRGRLLCHHCGHAITRPDTCPDCGSEEGFAACGPGVERVAEEAAFLFPQARLAVMTSDTCAGPAAAAALVEAMAERRLDLLVGTQIVAKGYHFPHLTLVGVVDADLGLDGGDLRAAERTFQLLSQVAGRAGRAERPGRVLLQSWQPDHPVMRALVAGDRDGFLAREAASRREAGMPPYGRLAALILSGEDEAALDGFAARLARAAPLRDGIDLLGPAPAPLALLRGRHRRRFLVKATRAVALQAWLRDWLGRAAPPAGIRVQVDVDPTGFQ</sequence>
<dbReference type="PROSITE" id="PS51192">
    <property type="entry name" value="HELICASE_ATP_BIND_1"/>
    <property type="match status" value="1"/>
</dbReference>
<dbReference type="PANTHER" id="PTHR30580">
    <property type="entry name" value="PRIMOSOMAL PROTEIN N"/>
    <property type="match status" value="1"/>
</dbReference>
<dbReference type="InterPro" id="IPR041236">
    <property type="entry name" value="PriA_C"/>
</dbReference>
<reference evidence="15" key="1">
    <citation type="journal article" date="2019" name="Int. J. Syst. Evol. Microbiol.">
        <title>The Global Catalogue of Microorganisms (GCM) 10K type strain sequencing project: providing services to taxonomists for standard genome sequencing and annotation.</title>
        <authorList>
            <consortium name="The Broad Institute Genomics Platform"/>
            <consortium name="The Broad Institute Genome Sequencing Center for Infectious Disease"/>
            <person name="Wu L."/>
            <person name="Ma J."/>
        </authorList>
    </citation>
    <scope>NUCLEOTIDE SEQUENCE [LARGE SCALE GENOMIC DNA]</scope>
    <source>
        <strain evidence="15">KCTC 15012</strain>
    </source>
</reference>
<feature type="binding site" evidence="11">
    <location>
        <position position="453"/>
    </location>
    <ligand>
        <name>Zn(2+)</name>
        <dbReference type="ChEBI" id="CHEBI:29105"/>
        <label>2</label>
    </ligand>
</feature>
<gene>
    <name evidence="11" type="primary">priA</name>
    <name evidence="14" type="ORF">ACFSNB_11275</name>
</gene>
<evidence type="ECO:0000256" key="8">
    <source>
        <dbReference type="ARBA" id="ARBA00022840"/>
    </source>
</evidence>
<evidence type="ECO:0000256" key="3">
    <source>
        <dbReference type="ARBA" id="ARBA00022723"/>
    </source>
</evidence>
<dbReference type="GO" id="GO:0016787">
    <property type="term" value="F:hydrolase activity"/>
    <property type="evidence" value="ECO:0007669"/>
    <property type="project" value="UniProtKB-KW"/>
</dbReference>
<comment type="subunit">
    <text evidence="11">Component of the replication restart primosome.</text>
</comment>
<dbReference type="EMBL" id="JBHUIY010000020">
    <property type="protein sequence ID" value="MFD2234386.1"/>
    <property type="molecule type" value="Genomic_DNA"/>
</dbReference>
<dbReference type="SMART" id="SM00487">
    <property type="entry name" value="DEXDc"/>
    <property type="match status" value="1"/>
</dbReference>
<dbReference type="Proteomes" id="UP001597296">
    <property type="component" value="Unassembled WGS sequence"/>
</dbReference>
<comment type="catalytic activity">
    <reaction evidence="11">
        <text>Couples ATP hydrolysis with the unwinding of duplex DNA by translocating in the 3'-5' direction.</text>
        <dbReference type="EC" id="5.6.2.4"/>
    </reaction>
</comment>
<comment type="catalytic activity">
    <reaction evidence="11">
        <text>ATP + H2O = ADP + phosphate + H(+)</text>
        <dbReference type="Rhea" id="RHEA:13065"/>
        <dbReference type="ChEBI" id="CHEBI:15377"/>
        <dbReference type="ChEBI" id="CHEBI:15378"/>
        <dbReference type="ChEBI" id="CHEBI:30616"/>
        <dbReference type="ChEBI" id="CHEBI:43474"/>
        <dbReference type="ChEBI" id="CHEBI:456216"/>
        <dbReference type="EC" id="5.6.2.4"/>
    </reaction>
</comment>
<feature type="binding site" evidence="11">
    <location>
        <position position="474"/>
    </location>
    <ligand>
        <name>Zn(2+)</name>
        <dbReference type="ChEBI" id="CHEBI:29105"/>
        <label>2</label>
    </ligand>
</feature>
<keyword evidence="9 11" id="KW-0238">DNA-binding</keyword>
<dbReference type="Pfam" id="PF17764">
    <property type="entry name" value="PriA_3primeBD"/>
    <property type="match status" value="1"/>
</dbReference>
<keyword evidence="6 11" id="KW-0347">Helicase</keyword>
<evidence type="ECO:0000256" key="10">
    <source>
        <dbReference type="ARBA" id="ARBA00023235"/>
    </source>
</evidence>
<evidence type="ECO:0000259" key="13">
    <source>
        <dbReference type="PROSITE" id="PS51192"/>
    </source>
</evidence>
<comment type="caution">
    <text evidence="14">The sequence shown here is derived from an EMBL/GenBank/DDBJ whole genome shotgun (WGS) entry which is preliminary data.</text>
</comment>
<protein>
    <recommendedName>
        <fullName evidence="11">Replication restart protein PriA</fullName>
    </recommendedName>
    <alternativeName>
        <fullName evidence="11">ATP-dependent DNA helicase PriA</fullName>
        <ecNumber evidence="11">5.6.2.4</ecNumber>
    </alternativeName>
    <alternativeName>
        <fullName evidence="11">DNA 3'-5' helicase PriA</fullName>
    </alternativeName>
</protein>
<dbReference type="InterPro" id="IPR005259">
    <property type="entry name" value="PriA"/>
</dbReference>
<organism evidence="14 15">
    <name type="scientific">Phaeospirillum tilakii</name>
    <dbReference type="NCBI Taxonomy" id="741673"/>
    <lineage>
        <taxon>Bacteria</taxon>
        <taxon>Pseudomonadati</taxon>
        <taxon>Pseudomonadota</taxon>
        <taxon>Alphaproteobacteria</taxon>
        <taxon>Rhodospirillales</taxon>
        <taxon>Rhodospirillaceae</taxon>
        <taxon>Phaeospirillum</taxon>
    </lineage>
</organism>
<evidence type="ECO:0000256" key="1">
    <source>
        <dbReference type="ARBA" id="ARBA00022515"/>
    </source>
</evidence>
<dbReference type="Gene3D" id="3.40.50.300">
    <property type="entry name" value="P-loop containing nucleotide triphosphate hydrolases"/>
    <property type="match status" value="2"/>
</dbReference>
<dbReference type="InterPro" id="IPR042115">
    <property type="entry name" value="PriA_3primeBD_sf"/>
</dbReference>
<feature type="binding site" evidence="11">
    <location>
        <position position="487"/>
    </location>
    <ligand>
        <name>Zn(2+)</name>
        <dbReference type="ChEBI" id="CHEBI:29105"/>
        <label>1</label>
    </ligand>
</feature>
<dbReference type="EC" id="5.6.2.4" evidence="11"/>
<dbReference type="RefSeq" id="WP_377316549.1">
    <property type="nucleotide sequence ID" value="NZ_JBHUIY010000020.1"/>
</dbReference>
<keyword evidence="10 11" id="KW-0413">Isomerase</keyword>
<dbReference type="InterPro" id="IPR041222">
    <property type="entry name" value="PriA_3primeBD"/>
</dbReference>
<keyword evidence="8 11" id="KW-0067">ATP-binding</keyword>
<dbReference type="InterPro" id="IPR014001">
    <property type="entry name" value="Helicase_ATP-bd"/>
</dbReference>
<dbReference type="SUPFAM" id="SSF52540">
    <property type="entry name" value="P-loop containing nucleoside triphosphate hydrolases"/>
    <property type="match status" value="2"/>
</dbReference>
<evidence type="ECO:0000313" key="15">
    <source>
        <dbReference type="Proteomes" id="UP001597296"/>
    </source>
</evidence>
<dbReference type="HAMAP" id="MF_00983">
    <property type="entry name" value="PriA"/>
    <property type="match status" value="1"/>
</dbReference>
<keyword evidence="4 11" id="KW-0547">Nucleotide-binding</keyword>
<keyword evidence="7 11" id="KW-0862">Zinc</keyword>
<keyword evidence="3 11" id="KW-0479">Metal-binding</keyword>
<evidence type="ECO:0000256" key="11">
    <source>
        <dbReference type="HAMAP-Rule" id="MF_00983"/>
    </source>
</evidence>
<evidence type="ECO:0000256" key="2">
    <source>
        <dbReference type="ARBA" id="ARBA00022705"/>
    </source>
</evidence>
<dbReference type="Pfam" id="PF00270">
    <property type="entry name" value="DEAD"/>
    <property type="match status" value="1"/>
</dbReference>
<dbReference type="InterPro" id="IPR011545">
    <property type="entry name" value="DEAD/DEAH_box_helicase_dom"/>
</dbReference>
<feature type="binding site" evidence="11">
    <location>
        <position position="447"/>
    </location>
    <ligand>
        <name>Zn(2+)</name>
        <dbReference type="ChEBI" id="CHEBI:29105"/>
        <label>1</label>
    </ligand>
</feature>
<dbReference type="InterPro" id="IPR027417">
    <property type="entry name" value="P-loop_NTPase"/>
</dbReference>
<keyword evidence="2 11" id="KW-0235">DNA replication</keyword>
<keyword evidence="5 11" id="KW-0378">Hydrolase</keyword>
<dbReference type="PANTHER" id="PTHR30580:SF0">
    <property type="entry name" value="PRIMOSOMAL PROTEIN N"/>
    <property type="match status" value="1"/>
</dbReference>
<dbReference type="Gene3D" id="3.40.1440.60">
    <property type="entry name" value="PriA, 3(prime) DNA-binding domain"/>
    <property type="match status" value="1"/>
</dbReference>
<comment type="cofactor">
    <cofactor evidence="11">
        <name>Zn(2+)</name>
        <dbReference type="ChEBI" id="CHEBI:29105"/>
    </cofactor>
    <text evidence="11">Binds 2 zinc ions per subunit.</text>
</comment>
<accession>A0ABW5CCF5</accession>
<name>A0ABW5CCF5_9PROT</name>
<comment type="function">
    <text evidence="11">Initiates the restart of stalled replication forks, which reloads the replicative helicase on sites other than the origin of replication. Recognizes and binds to abandoned replication forks and remodels them to uncover a helicase loading site. Promotes assembly of the primosome at these replication forks.</text>
</comment>
<proteinExistence type="inferred from homology"/>
<evidence type="ECO:0000313" key="14">
    <source>
        <dbReference type="EMBL" id="MFD2234386.1"/>
    </source>
</evidence>
<evidence type="ECO:0000256" key="5">
    <source>
        <dbReference type="ARBA" id="ARBA00022801"/>
    </source>
</evidence>
<dbReference type="Pfam" id="PF18074">
    <property type="entry name" value="PriA_C"/>
    <property type="match status" value="1"/>
</dbReference>
<feature type="binding site" evidence="11">
    <location>
        <position position="456"/>
    </location>
    <ligand>
        <name>Zn(2+)</name>
        <dbReference type="ChEBI" id="CHEBI:29105"/>
        <label>2</label>
    </ligand>
</feature>
<dbReference type="NCBIfam" id="TIGR00595">
    <property type="entry name" value="priA"/>
    <property type="match status" value="1"/>
</dbReference>
<feature type="domain" description="Helicase ATP-binding" evidence="13">
    <location>
        <begin position="217"/>
        <end position="383"/>
    </location>
</feature>
<evidence type="ECO:0000256" key="9">
    <source>
        <dbReference type="ARBA" id="ARBA00023125"/>
    </source>
</evidence>
<evidence type="ECO:0000256" key="4">
    <source>
        <dbReference type="ARBA" id="ARBA00022741"/>
    </source>
</evidence>
<keyword evidence="15" id="KW-1185">Reference proteome</keyword>
<evidence type="ECO:0000256" key="6">
    <source>
        <dbReference type="ARBA" id="ARBA00022806"/>
    </source>
</evidence>
<dbReference type="InterPro" id="IPR040498">
    <property type="entry name" value="PriA_CRR"/>
</dbReference>
<dbReference type="Pfam" id="PF18319">
    <property type="entry name" value="Zn_ribbon_PriA"/>
    <property type="match status" value="1"/>
</dbReference>
<dbReference type="NCBIfam" id="NF004070">
    <property type="entry name" value="PRK05580.2-2"/>
    <property type="match status" value="1"/>
</dbReference>
<evidence type="ECO:0000256" key="7">
    <source>
        <dbReference type="ARBA" id="ARBA00022833"/>
    </source>
</evidence>
<evidence type="ECO:0000256" key="12">
    <source>
        <dbReference type="SAM" id="MobiDB-lite"/>
    </source>
</evidence>
<keyword evidence="1 11" id="KW-0639">Primosome</keyword>
<feature type="binding site" evidence="11">
    <location>
        <position position="444"/>
    </location>
    <ligand>
        <name>Zn(2+)</name>
        <dbReference type="ChEBI" id="CHEBI:29105"/>
        <label>1</label>
    </ligand>
</feature>
<dbReference type="CDD" id="cd17929">
    <property type="entry name" value="DEXHc_priA"/>
    <property type="match status" value="1"/>
</dbReference>
<feature type="binding site" evidence="11">
    <location>
        <position position="471"/>
    </location>
    <ligand>
        <name>Zn(2+)</name>
        <dbReference type="ChEBI" id="CHEBI:29105"/>
        <label>2</label>
    </ligand>
</feature>
<comment type="similarity">
    <text evidence="11">Belongs to the helicase family. PriA subfamily.</text>
</comment>
<feature type="binding site" evidence="11">
    <location>
        <position position="484"/>
    </location>
    <ligand>
        <name>Zn(2+)</name>
        <dbReference type="ChEBI" id="CHEBI:29105"/>
        <label>1</label>
    </ligand>
</feature>